<evidence type="ECO:0000313" key="2">
    <source>
        <dbReference type="Proteomes" id="UP000289738"/>
    </source>
</evidence>
<proteinExistence type="predicted"/>
<dbReference type="Proteomes" id="UP000289738">
    <property type="component" value="Chromosome A03"/>
</dbReference>
<keyword evidence="2" id="KW-1185">Reference proteome</keyword>
<dbReference type="EMBL" id="SDMP01000003">
    <property type="protein sequence ID" value="RYR65630.1"/>
    <property type="molecule type" value="Genomic_DNA"/>
</dbReference>
<dbReference type="AlphaFoldDB" id="A0A445DR36"/>
<comment type="caution">
    <text evidence="1">The sequence shown here is derived from an EMBL/GenBank/DDBJ whole genome shotgun (WGS) entry which is preliminary data.</text>
</comment>
<organism evidence="1 2">
    <name type="scientific">Arachis hypogaea</name>
    <name type="common">Peanut</name>
    <dbReference type="NCBI Taxonomy" id="3818"/>
    <lineage>
        <taxon>Eukaryota</taxon>
        <taxon>Viridiplantae</taxon>
        <taxon>Streptophyta</taxon>
        <taxon>Embryophyta</taxon>
        <taxon>Tracheophyta</taxon>
        <taxon>Spermatophyta</taxon>
        <taxon>Magnoliopsida</taxon>
        <taxon>eudicotyledons</taxon>
        <taxon>Gunneridae</taxon>
        <taxon>Pentapetalae</taxon>
        <taxon>rosids</taxon>
        <taxon>fabids</taxon>
        <taxon>Fabales</taxon>
        <taxon>Fabaceae</taxon>
        <taxon>Papilionoideae</taxon>
        <taxon>50 kb inversion clade</taxon>
        <taxon>dalbergioids sensu lato</taxon>
        <taxon>Dalbergieae</taxon>
        <taxon>Pterocarpus clade</taxon>
        <taxon>Arachis</taxon>
    </lineage>
</organism>
<sequence>MCILNTQQTMEMSKIHFASLKAEQVYYLPSDIVVRCIQLKNFNKFIIWNHGGGEFLYLKIKKPFDIQDYKMFIPYLDLKKLASHPYVPIKLKHCSIWPNFRYLPRFTMENIGGYG</sequence>
<protein>
    <submittedName>
        <fullName evidence="1">Uncharacterized protein</fullName>
    </submittedName>
</protein>
<reference evidence="1 2" key="1">
    <citation type="submission" date="2019-01" db="EMBL/GenBank/DDBJ databases">
        <title>Sequencing of cultivated peanut Arachis hypogaea provides insights into genome evolution and oil improvement.</title>
        <authorList>
            <person name="Chen X."/>
        </authorList>
    </citation>
    <scope>NUCLEOTIDE SEQUENCE [LARGE SCALE GENOMIC DNA]</scope>
    <source>
        <strain evidence="2">cv. Fuhuasheng</strain>
        <tissue evidence="1">Leaves</tissue>
    </source>
</reference>
<evidence type="ECO:0000313" key="1">
    <source>
        <dbReference type="EMBL" id="RYR65630.1"/>
    </source>
</evidence>
<gene>
    <name evidence="1" type="ORF">Ahy_A03g011556</name>
</gene>
<accession>A0A445DR36</accession>
<name>A0A445DR36_ARAHY</name>